<name>A0ABT9A1S1_9SPHN</name>
<evidence type="ECO:0000313" key="4">
    <source>
        <dbReference type="Proteomes" id="UP001176468"/>
    </source>
</evidence>
<feature type="compositionally biased region" description="Basic and acidic residues" evidence="1">
    <location>
        <begin position="44"/>
        <end position="82"/>
    </location>
</feature>
<gene>
    <name evidence="3" type="ORF">Q5H94_11470</name>
</gene>
<comment type="caution">
    <text evidence="3">The sequence shown here is derived from an EMBL/GenBank/DDBJ whole genome shotgun (WGS) entry which is preliminary data.</text>
</comment>
<sequence>MMRRGAWIAIALMAAPMPATAQFRAPVKEWSPAAPVYAGSADTAKIRRDIDHGRNAGQLSRRDAYRQRREANQIDTLSDRYGGDGMSDAEARELDTRARVLDAQVAAHRTQAITTGKKP</sequence>
<keyword evidence="2" id="KW-0732">Signal</keyword>
<feature type="chain" id="PRO_5045449029" description="DUF4148 domain-containing protein" evidence="2">
    <location>
        <begin position="22"/>
        <end position="119"/>
    </location>
</feature>
<feature type="region of interest" description="Disordered" evidence="1">
    <location>
        <begin position="41"/>
        <end position="87"/>
    </location>
</feature>
<proteinExistence type="predicted"/>
<dbReference type="Proteomes" id="UP001176468">
    <property type="component" value="Unassembled WGS sequence"/>
</dbReference>
<evidence type="ECO:0000313" key="3">
    <source>
        <dbReference type="EMBL" id="MDO7842946.1"/>
    </source>
</evidence>
<reference evidence="3" key="1">
    <citation type="submission" date="2023-07" db="EMBL/GenBank/DDBJ databases">
        <authorList>
            <person name="Kim M.K."/>
        </authorList>
    </citation>
    <scope>NUCLEOTIDE SEQUENCE</scope>
    <source>
        <strain evidence="3">CA1-15</strain>
    </source>
</reference>
<protein>
    <recommendedName>
        <fullName evidence="5">DUF4148 domain-containing protein</fullName>
    </recommendedName>
</protein>
<accession>A0ABT9A1S1</accession>
<feature type="signal peptide" evidence="2">
    <location>
        <begin position="1"/>
        <end position="21"/>
    </location>
</feature>
<organism evidence="3 4">
    <name type="scientific">Sphingomonas immobilis</name>
    <dbReference type="NCBI Taxonomy" id="3063997"/>
    <lineage>
        <taxon>Bacteria</taxon>
        <taxon>Pseudomonadati</taxon>
        <taxon>Pseudomonadota</taxon>
        <taxon>Alphaproteobacteria</taxon>
        <taxon>Sphingomonadales</taxon>
        <taxon>Sphingomonadaceae</taxon>
        <taxon>Sphingomonas</taxon>
    </lineage>
</organism>
<evidence type="ECO:0000256" key="2">
    <source>
        <dbReference type="SAM" id="SignalP"/>
    </source>
</evidence>
<evidence type="ECO:0008006" key="5">
    <source>
        <dbReference type="Google" id="ProtNLM"/>
    </source>
</evidence>
<keyword evidence="4" id="KW-1185">Reference proteome</keyword>
<dbReference type="RefSeq" id="WP_304561407.1">
    <property type="nucleotide sequence ID" value="NZ_JAUQSZ010000007.1"/>
</dbReference>
<dbReference type="EMBL" id="JAUQSZ010000007">
    <property type="protein sequence ID" value="MDO7842946.1"/>
    <property type="molecule type" value="Genomic_DNA"/>
</dbReference>
<evidence type="ECO:0000256" key="1">
    <source>
        <dbReference type="SAM" id="MobiDB-lite"/>
    </source>
</evidence>